<dbReference type="InterPro" id="IPR002659">
    <property type="entry name" value="Glyco_trans_31"/>
</dbReference>
<feature type="transmembrane region" description="Helical" evidence="11">
    <location>
        <begin position="71"/>
        <end position="90"/>
    </location>
</feature>
<evidence type="ECO:0000256" key="7">
    <source>
        <dbReference type="ARBA" id="ARBA00022989"/>
    </source>
</evidence>
<dbReference type="FunFam" id="3.90.550.50:FF:000001">
    <property type="entry name" value="Hexosyltransferase"/>
    <property type="match status" value="1"/>
</dbReference>
<evidence type="ECO:0000313" key="14">
    <source>
        <dbReference type="RefSeq" id="XP_022315931.1"/>
    </source>
</evidence>
<dbReference type="Proteomes" id="UP000694844">
    <property type="component" value="Chromosome 2"/>
</dbReference>
<dbReference type="RefSeq" id="XP_022315930.1">
    <property type="nucleotide sequence ID" value="XM_022460222.1"/>
</dbReference>
<evidence type="ECO:0000256" key="6">
    <source>
        <dbReference type="ARBA" id="ARBA00022968"/>
    </source>
</evidence>
<dbReference type="RefSeq" id="XP_022315931.1">
    <property type="nucleotide sequence ID" value="XM_022460223.1"/>
</dbReference>
<accession>A0A8B8CJB9</accession>
<keyword evidence="5 11" id="KW-0812">Transmembrane</keyword>
<evidence type="ECO:0000313" key="13">
    <source>
        <dbReference type="RefSeq" id="XP_022315930.1"/>
    </source>
</evidence>
<evidence type="ECO:0000256" key="5">
    <source>
        <dbReference type="ARBA" id="ARBA00022692"/>
    </source>
</evidence>
<keyword evidence="3 11" id="KW-0328">Glycosyltransferase</keyword>
<dbReference type="Gene3D" id="3.90.550.50">
    <property type="match status" value="1"/>
</dbReference>
<evidence type="ECO:0000256" key="9">
    <source>
        <dbReference type="ARBA" id="ARBA00023136"/>
    </source>
</evidence>
<evidence type="ECO:0000256" key="11">
    <source>
        <dbReference type="RuleBase" id="RU363063"/>
    </source>
</evidence>
<reference evidence="13 14" key="1">
    <citation type="submission" date="2025-04" db="UniProtKB">
        <authorList>
            <consortium name="RefSeq"/>
        </authorList>
    </citation>
    <scope>IDENTIFICATION</scope>
    <source>
        <tissue evidence="13 14">Whole sample</tissue>
    </source>
</reference>
<dbReference type="GeneID" id="111119758"/>
<comment type="similarity">
    <text evidence="2 11">Belongs to the glycosyltransferase 31 family.</text>
</comment>
<protein>
    <recommendedName>
        <fullName evidence="11">Hexosyltransferase</fullName>
        <ecNumber evidence="11">2.4.1.-</ecNumber>
    </recommendedName>
</protein>
<keyword evidence="10" id="KW-0325">Glycoprotein</keyword>
<dbReference type="GO" id="GO:0000139">
    <property type="term" value="C:Golgi membrane"/>
    <property type="evidence" value="ECO:0007669"/>
    <property type="project" value="UniProtKB-SubCell"/>
</dbReference>
<evidence type="ECO:0000256" key="3">
    <source>
        <dbReference type="ARBA" id="ARBA00022676"/>
    </source>
</evidence>
<name>A0A8B8CJB9_CRAVI</name>
<keyword evidence="9 11" id="KW-0472">Membrane</keyword>
<evidence type="ECO:0000256" key="4">
    <source>
        <dbReference type="ARBA" id="ARBA00022679"/>
    </source>
</evidence>
<evidence type="ECO:0000313" key="15">
    <source>
        <dbReference type="RefSeq" id="XP_022315932.1"/>
    </source>
</evidence>
<evidence type="ECO:0000313" key="12">
    <source>
        <dbReference type="Proteomes" id="UP000694844"/>
    </source>
</evidence>
<organism evidence="12 15">
    <name type="scientific">Crassostrea virginica</name>
    <name type="common">Eastern oyster</name>
    <dbReference type="NCBI Taxonomy" id="6565"/>
    <lineage>
        <taxon>Eukaryota</taxon>
        <taxon>Metazoa</taxon>
        <taxon>Spiralia</taxon>
        <taxon>Lophotrochozoa</taxon>
        <taxon>Mollusca</taxon>
        <taxon>Bivalvia</taxon>
        <taxon>Autobranchia</taxon>
        <taxon>Pteriomorphia</taxon>
        <taxon>Ostreida</taxon>
        <taxon>Ostreoidea</taxon>
        <taxon>Ostreidae</taxon>
        <taxon>Crassostrea</taxon>
    </lineage>
</organism>
<comment type="subcellular location">
    <subcellularLocation>
        <location evidence="1 11">Golgi apparatus membrane</location>
        <topology evidence="1 11">Single-pass type II membrane protein</topology>
    </subcellularLocation>
</comment>
<evidence type="ECO:0000256" key="1">
    <source>
        <dbReference type="ARBA" id="ARBA00004323"/>
    </source>
</evidence>
<dbReference type="PANTHER" id="PTHR11214:SF3">
    <property type="entry name" value="BETA-1,3-GALACTOSYLTRANSFERASE 6"/>
    <property type="match status" value="1"/>
</dbReference>
<dbReference type="GO" id="GO:0006493">
    <property type="term" value="P:protein O-linked glycosylation"/>
    <property type="evidence" value="ECO:0007669"/>
    <property type="project" value="TreeGrafter"/>
</dbReference>
<keyword evidence="4" id="KW-0808">Transferase</keyword>
<sequence length="421" mass="48295">MRSREIRIEPCYEGWGRFQFLTGTTYRRLHRTLASSRGFGTLDPFPLPIAAETRTTAMDGASMKKIRNCRISYKTLVLSLGVLLVVGLVYTKFFHYRNSGKRWRPVNLIPVEKCVGSKCILANDTSTGMKYALYFQPRKTKVNEFVYRFLNQPTGACDPASPPVLMIIVPSSPSHTEERNAIRSTWGSVSRGKRWPLQSIKGKAKLVFLLGITENITILQNLQDEVTEYNDIVQSDYLDTYQNLSLKILSGIRWTYLKCPDVKFILKADDDTFVHLPLLIATLEGYYRKVDRNGAIFGNINTDAKVRRRGMWKVSEIDYPFPHFPPYAYGNTYVISANIASRIFSASEYMPYIPIEDAFITGILAKVIGASHIFVSGFTFWLDYKPNYCDFVNDIRISATKVNFKYMYFLWEKLQSEDIDC</sequence>
<evidence type="ECO:0000256" key="8">
    <source>
        <dbReference type="ARBA" id="ARBA00023034"/>
    </source>
</evidence>
<dbReference type="PANTHER" id="PTHR11214">
    <property type="entry name" value="BETA-1,3-N-ACETYLGLUCOSAMINYLTRANSFERASE"/>
    <property type="match status" value="1"/>
</dbReference>
<gene>
    <name evidence="13 14 15" type="primary">LOC111119758</name>
</gene>
<keyword evidence="8 11" id="KW-0333">Golgi apparatus</keyword>
<evidence type="ECO:0000256" key="2">
    <source>
        <dbReference type="ARBA" id="ARBA00008661"/>
    </source>
</evidence>
<keyword evidence="12" id="KW-1185">Reference proteome</keyword>
<dbReference type="EC" id="2.4.1.-" evidence="11"/>
<proteinExistence type="inferred from homology"/>
<dbReference type="GO" id="GO:0016758">
    <property type="term" value="F:hexosyltransferase activity"/>
    <property type="evidence" value="ECO:0007669"/>
    <property type="project" value="InterPro"/>
</dbReference>
<dbReference type="OrthoDB" id="2139606at2759"/>
<dbReference type="AlphaFoldDB" id="A0A8B8CJB9"/>
<keyword evidence="7 11" id="KW-1133">Transmembrane helix</keyword>
<keyword evidence="6 11" id="KW-0735">Signal-anchor</keyword>
<dbReference type="KEGG" id="cvn:111119758"/>
<evidence type="ECO:0000256" key="10">
    <source>
        <dbReference type="ARBA" id="ARBA00023180"/>
    </source>
</evidence>
<dbReference type="RefSeq" id="XP_022315932.1">
    <property type="nucleotide sequence ID" value="XM_022460224.1"/>
</dbReference>
<dbReference type="Pfam" id="PF01762">
    <property type="entry name" value="Galactosyl_T"/>
    <property type="match status" value="1"/>
</dbReference>